<dbReference type="EMBL" id="PDEQ01000006">
    <property type="protein sequence ID" value="PEN12741.1"/>
    <property type="molecule type" value="Genomic_DNA"/>
</dbReference>
<feature type="signal peptide" evidence="1">
    <location>
        <begin position="1"/>
        <end position="27"/>
    </location>
</feature>
<name>A0A2A8CVW2_9BACT</name>
<gene>
    <name evidence="2" type="ORF">CRI94_11985</name>
</gene>
<evidence type="ECO:0008006" key="4">
    <source>
        <dbReference type="Google" id="ProtNLM"/>
    </source>
</evidence>
<keyword evidence="1" id="KW-0732">Signal</keyword>
<proteinExistence type="predicted"/>
<reference evidence="2 3" key="1">
    <citation type="submission" date="2017-10" db="EMBL/GenBank/DDBJ databases">
        <title>Draft genome of Longibacter Salinarum.</title>
        <authorList>
            <person name="Goh K.M."/>
            <person name="Shamsir M.S."/>
            <person name="Lim S.W."/>
        </authorList>
    </citation>
    <scope>NUCLEOTIDE SEQUENCE [LARGE SCALE GENOMIC DNA]</scope>
    <source>
        <strain evidence="2 3">KCTC 52045</strain>
    </source>
</reference>
<sequence>MQKQRLQAVSTIAILLLMLLTAPSAQGQAIVKVGPRMTVEFGDISDAPGDSWALGGDARIRHEEYSIQANGAIDYYSINDDLSVLTLDVNAVFVFITEDQALMPYVGLGLGVARVSSSGEVGESYFGGDRTEAGLNIVGGAELDLGLLRPFAQAQFTNGNEIDRFGMSVGLLVAF</sequence>
<comment type="caution">
    <text evidence="2">The sequence shown here is derived from an EMBL/GenBank/DDBJ whole genome shotgun (WGS) entry which is preliminary data.</text>
</comment>
<feature type="chain" id="PRO_5012202378" description="Outer membrane protein beta-barrel domain-containing protein" evidence="1">
    <location>
        <begin position="28"/>
        <end position="175"/>
    </location>
</feature>
<dbReference type="AlphaFoldDB" id="A0A2A8CVW2"/>
<organism evidence="2 3">
    <name type="scientific">Longibacter salinarum</name>
    <dbReference type="NCBI Taxonomy" id="1850348"/>
    <lineage>
        <taxon>Bacteria</taxon>
        <taxon>Pseudomonadati</taxon>
        <taxon>Rhodothermota</taxon>
        <taxon>Rhodothermia</taxon>
        <taxon>Rhodothermales</taxon>
        <taxon>Salisaetaceae</taxon>
        <taxon>Longibacter</taxon>
    </lineage>
</organism>
<dbReference type="InterPro" id="IPR011250">
    <property type="entry name" value="OMP/PagP_B-barrel"/>
</dbReference>
<evidence type="ECO:0000313" key="3">
    <source>
        <dbReference type="Proteomes" id="UP000220102"/>
    </source>
</evidence>
<dbReference type="SUPFAM" id="SSF56925">
    <property type="entry name" value="OMPA-like"/>
    <property type="match status" value="1"/>
</dbReference>
<evidence type="ECO:0000313" key="2">
    <source>
        <dbReference type="EMBL" id="PEN12741.1"/>
    </source>
</evidence>
<protein>
    <recommendedName>
        <fullName evidence="4">Outer membrane protein beta-barrel domain-containing protein</fullName>
    </recommendedName>
</protein>
<evidence type="ECO:0000256" key="1">
    <source>
        <dbReference type="SAM" id="SignalP"/>
    </source>
</evidence>
<dbReference type="Gene3D" id="2.40.160.20">
    <property type="match status" value="1"/>
</dbReference>
<dbReference type="Proteomes" id="UP000220102">
    <property type="component" value="Unassembled WGS sequence"/>
</dbReference>
<dbReference type="RefSeq" id="WP_098076066.1">
    <property type="nucleotide sequence ID" value="NZ_PDEQ01000006.1"/>
</dbReference>
<keyword evidence="3" id="KW-1185">Reference proteome</keyword>
<accession>A0A2A8CVW2</accession>